<accession>A0A6J4SUS2</accession>
<reference evidence="2" key="1">
    <citation type="submission" date="2020-02" db="EMBL/GenBank/DDBJ databases">
        <authorList>
            <person name="Meier V. D."/>
        </authorList>
    </citation>
    <scope>NUCLEOTIDE SEQUENCE</scope>
    <source>
        <strain evidence="2">AVDCRST_MAG96</strain>
    </source>
</reference>
<feature type="transmembrane region" description="Helical" evidence="1">
    <location>
        <begin position="12"/>
        <end position="28"/>
    </location>
</feature>
<protein>
    <submittedName>
        <fullName evidence="2">Uncharacterized protein</fullName>
    </submittedName>
</protein>
<name>A0A6J4SUS2_9BACT</name>
<dbReference type="AlphaFoldDB" id="A0A6J4SUS2"/>
<keyword evidence="1" id="KW-0472">Membrane</keyword>
<dbReference type="EMBL" id="CADCVN010000851">
    <property type="protein sequence ID" value="CAA9505726.1"/>
    <property type="molecule type" value="Genomic_DNA"/>
</dbReference>
<keyword evidence="1" id="KW-1133">Transmembrane helix</keyword>
<proteinExistence type="predicted"/>
<evidence type="ECO:0000313" key="2">
    <source>
        <dbReference type="EMBL" id="CAA9505726.1"/>
    </source>
</evidence>
<organism evidence="2">
    <name type="scientific">uncultured Segetibacter sp</name>
    <dbReference type="NCBI Taxonomy" id="481133"/>
    <lineage>
        <taxon>Bacteria</taxon>
        <taxon>Pseudomonadati</taxon>
        <taxon>Bacteroidota</taxon>
        <taxon>Chitinophagia</taxon>
        <taxon>Chitinophagales</taxon>
        <taxon>Chitinophagaceae</taxon>
        <taxon>Segetibacter</taxon>
        <taxon>environmental samples</taxon>
    </lineage>
</organism>
<gene>
    <name evidence="2" type="ORF">AVDCRST_MAG96-2206</name>
</gene>
<sequence length="31" mass="3611">MVEILKYSDIPMGGWLRGVIPVMLLYLNNKF</sequence>
<evidence type="ECO:0000256" key="1">
    <source>
        <dbReference type="SAM" id="Phobius"/>
    </source>
</evidence>
<keyword evidence="1" id="KW-0812">Transmembrane</keyword>